<organism evidence="7 8">
    <name type="scientific">Prorocentrum cordatum</name>
    <dbReference type="NCBI Taxonomy" id="2364126"/>
    <lineage>
        <taxon>Eukaryota</taxon>
        <taxon>Sar</taxon>
        <taxon>Alveolata</taxon>
        <taxon>Dinophyceae</taxon>
        <taxon>Prorocentrales</taxon>
        <taxon>Prorocentraceae</taxon>
        <taxon>Prorocentrum</taxon>
    </lineage>
</organism>
<dbReference type="SUPFAM" id="SSF57850">
    <property type="entry name" value="RING/U-box"/>
    <property type="match status" value="1"/>
</dbReference>
<dbReference type="EMBL" id="CAUYUJ010010432">
    <property type="protein sequence ID" value="CAK0829339.1"/>
    <property type="molecule type" value="Genomic_DNA"/>
</dbReference>
<comment type="caution">
    <text evidence="7">The sequence shown here is derived from an EMBL/GenBank/DDBJ whole genome shotgun (WGS) entry which is preliminary data.</text>
</comment>
<keyword evidence="8" id="KW-1185">Reference proteome</keyword>
<evidence type="ECO:0000313" key="8">
    <source>
        <dbReference type="Proteomes" id="UP001189429"/>
    </source>
</evidence>
<dbReference type="PANTHER" id="PTHR22763">
    <property type="entry name" value="RING ZINC FINGER PROTEIN"/>
    <property type="match status" value="1"/>
</dbReference>
<feature type="compositionally biased region" description="Acidic residues" evidence="5">
    <location>
        <begin position="71"/>
        <end position="84"/>
    </location>
</feature>
<dbReference type="Pfam" id="PF13639">
    <property type="entry name" value="zf-RING_2"/>
    <property type="match status" value="1"/>
</dbReference>
<dbReference type="Gene3D" id="3.30.40.10">
    <property type="entry name" value="Zinc/RING finger domain, C3HC4 (zinc finger)"/>
    <property type="match status" value="1"/>
</dbReference>
<dbReference type="PROSITE" id="PS50089">
    <property type="entry name" value="ZF_RING_2"/>
    <property type="match status" value="1"/>
</dbReference>
<gene>
    <name evidence="7" type="ORF">PCOR1329_LOCUS28326</name>
</gene>
<feature type="region of interest" description="Disordered" evidence="5">
    <location>
        <begin position="1229"/>
        <end position="1252"/>
    </location>
</feature>
<dbReference type="InterPro" id="IPR013083">
    <property type="entry name" value="Znf_RING/FYVE/PHD"/>
</dbReference>
<proteinExistence type="predicted"/>
<accession>A0ABN9SCH7</accession>
<keyword evidence="2 4" id="KW-0863">Zinc-finger</keyword>
<feature type="compositionally biased region" description="Pro residues" evidence="5">
    <location>
        <begin position="48"/>
        <end position="60"/>
    </location>
</feature>
<evidence type="ECO:0000256" key="1">
    <source>
        <dbReference type="ARBA" id="ARBA00022723"/>
    </source>
</evidence>
<feature type="region of interest" description="Disordered" evidence="5">
    <location>
        <begin position="600"/>
        <end position="622"/>
    </location>
</feature>
<sequence length="1965" mass="212147">MKRSRCEGATDCPRYTTCRAEDGRPACSEHGGVSRRGRWDRQAEAPASAPPASPPEPAGPPAGVEATSDSDCSDVDSEQDQEHDEDTREPTSWTGISYQGDDSEKYLVGADLMSDNLSIASDQIAVRMGFTNKPLFRAFFYFYCLLVVVQPDVLVPKETRDRVESGLERAPSLHRAIVSHAPLLGRQPRLDAALRSRACFAVSIYRRIFRSAPATEARLAACLACDCMLRYTGTAKFIEDTAMRDPCAALRHLCDGVTPDTSEAVAGFLRASVLSKLHLMSSVTGWFDGHDGRRRTYPRSFGVPIVCNFRIMDHLLHALPGWIASCFAIAGQLSSLIRVAKMARAGEDDPGLVKRAFAVTEALMLSLLTLDLLGRPTVSPSLPFASRVHCHPLKFMLSDIFLLVGCAACSHAGRPADGGGDGRIMGVPPDALADYEWRSRCRVLAEATMAVEAALMNNMFGWLSRHGLFSECESHAPRARRRILLAMDWSIVGDRAGALQAMTAIAQDRDTMCAICWSDFDEAPCEALMCGHVFHAECLARDMEARGVSKRLQRCPKCKMTADAAEKAPVAGGHGVFAIPDAQGGTRVLRRRAQARASGICGAGSSSGDAAGAATDGQNGSALPAAEAAPAAAAVPQDIVPAEAAPADAAAVPRDIVPAAGAPMDIVPAASQGGELAGSQAGDGELAGSQAGDGPVMLDPLRGLQWRSAPAKRRKIMKDAPELVQQWDERIRAAAGAGALNDVLFSKETSAGFENAETAVATIKKCLESIANDTREPHELAADLDFDQRPGHPLVWYDVVKRICDAQGYHHEGFALLLESNIGFCEHSETYLTHDLGCTHRVSPSQACLVSQSASMRKSPQLELADSLILDAESAPLEWADRKVLMTDGTKKGTESTLEQYRRGLLSSSEGANTIYVEGYSSKEARIHFFFKQRLCQWTQAESISSPTGHGPMALVKGTYNFGCRIITQPETADSTMRPGAQGWHKRLSIAAAPQESRLAGWANGFADTECQDFLKENRINKWWKAKLLFFRSDLLRSSLSTMRIFQHCAGEQAPLRSQISFLELAAALQRVHRQWQLHHGAYISMLAKDPSVGGMAPAPLAGRLQLSLEQTLQAALLQHTPRDGRITYTAFRLAVRGKRGPAFRGATGQPGVGPLMPRIKVAVAALVAGGVLEEAPGADQGFVKVGYLKQSEKQAAFRRSLGVSVEAIHAPARFCCVCGAPSLDHGPIGGPAREPSRSAEGGPRAPAHPRKAWAPRAALPELGPRDAAALDAALAQRDSARSGVGARADKRARLALRFRAGRTRGTLARLLQCGLVSGDGGPAETLAPRAGLAGKLRGEEVVVLDAFVCRGRLRCDVAPVVQGSGAGAAGGAHVLRTSLRRGLTTRAGSDLTDVQHRWRCRSIVRGVPWMARVPEGVSDGGRAASVAPRALVEDAQMLQSFRHALAGMNVAAPACQRPAAPVLVIPKAADDRARQFRHWVARQQGGAALQPSGECRRGSYVWDFPWPVQLASYGGRGDDVGHRCYFPVADEDVVRVAPDAIVIRGNAAEGGQKEGRCYVTGRFLARFLFCLNDTLNFRECRRQLLGEYVAVARGAEAGLSDAGARAVLFNIAFALPKRKMLGMIAPRAFSAPISRRVSEMRRLQSLYNGSGLRVDGNFKLAKKIWRGAGKSRQKPFSCVLGICGTDGSPLLPVAPVRGEAWMDIKRVLQPLLADIVSARQAAGMSLEDACPAFVSTDSYNKHFKKYADVVNEACQLARVRTAGATPRGPLAARCIVAPSVGVLVAGEPFHDVLNARNRKARLPCRRLESAGATSCGLLWLSLPRPSRKRSRRCVFNSKLRRHYSRLLKSRRLSGLLAWQECAEGLRAAGVGPRSGTVPVEQSWAITASHWPSETKTAGEKVFKFFADLSFLRFLYMHFHSSALPAWVDDDVMYFQQSERARLMLEPETALRLEQELADAARQSS</sequence>
<feature type="domain" description="RING-type" evidence="6">
    <location>
        <begin position="513"/>
        <end position="559"/>
    </location>
</feature>
<feature type="non-terminal residue" evidence="7">
    <location>
        <position position="1965"/>
    </location>
</feature>
<protein>
    <recommendedName>
        <fullName evidence="6">RING-type domain-containing protein</fullName>
    </recommendedName>
</protein>
<evidence type="ECO:0000259" key="6">
    <source>
        <dbReference type="PROSITE" id="PS50089"/>
    </source>
</evidence>
<keyword evidence="1" id="KW-0479">Metal-binding</keyword>
<dbReference type="Proteomes" id="UP001189429">
    <property type="component" value="Unassembled WGS sequence"/>
</dbReference>
<dbReference type="InterPro" id="IPR001841">
    <property type="entry name" value="Znf_RING"/>
</dbReference>
<keyword evidence="3" id="KW-0862">Zinc</keyword>
<evidence type="ECO:0000256" key="5">
    <source>
        <dbReference type="SAM" id="MobiDB-lite"/>
    </source>
</evidence>
<evidence type="ECO:0000256" key="2">
    <source>
        <dbReference type="ARBA" id="ARBA00022771"/>
    </source>
</evidence>
<evidence type="ECO:0000256" key="3">
    <source>
        <dbReference type="ARBA" id="ARBA00022833"/>
    </source>
</evidence>
<evidence type="ECO:0000313" key="7">
    <source>
        <dbReference type="EMBL" id="CAK0829339.1"/>
    </source>
</evidence>
<feature type="region of interest" description="Disordered" evidence="5">
    <location>
        <begin position="1"/>
        <end position="98"/>
    </location>
</feature>
<evidence type="ECO:0000256" key="4">
    <source>
        <dbReference type="PROSITE-ProRule" id="PRU00175"/>
    </source>
</evidence>
<dbReference type="SMART" id="SM00184">
    <property type="entry name" value="RING"/>
    <property type="match status" value="1"/>
</dbReference>
<reference evidence="7" key="1">
    <citation type="submission" date="2023-10" db="EMBL/GenBank/DDBJ databases">
        <authorList>
            <person name="Chen Y."/>
            <person name="Shah S."/>
            <person name="Dougan E. K."/>
            <person name="Thang M."/>
            <person name="Chan C."/>
        </authorList>
    </citation>
    <scope>NUCLEOTIDE SEQUENCE [LARGE SCALE GENOMIC DNA]</scope>
</reference>
<name>A0ABN9SCH7_9DINO</name>
<dbReference type="InterPro" id="IPR050731">
    <property type="entry name" value="HRD1_E3_ubiq-ligases"/>
</dbReference>